<reference evidence="1" key="1">
    <citation type="submission" date="2023-05" db="EMBL/GenBank/DDBJ databases">
        <title>Whole genome sequence of Commensalibacter sp.</title>
        <authorList>
            <person name="Charoenyingcharoen P."/>
            <person name="Yukphan P."/>
        </authorList>
    </citation>
    <scope>NUCLEOTIDE SEQUENCE</scope>
    <source>
        <strain evidence="1">TBRC 10068</strain>
    </source>
</reference>
<organism evidence="1 2">
    <name type="scientific">Commensalibacter nepenthis</name>
    <dbReference type="NCBI Taxonomy" id="3043872"/>
    <lineage>
        <taxon>Bacteria</taxon>
        <taxon>Pseudomonadati</taxon>
        <taxon>Pseudomonadota</taxon>
        <taxon>Alphaproteobacteria</taxon>
        <taxon>Acetobacterales</taxon>
        <taxon>Acetobacteraceae</taxon>
    </lineage>
</organism>
<keyword evidence="2" id="KW-1185">Reference proteome</keyword>
<dbReference type="RefSeq" id="WP_281462170.1">
    <property type="nucleotide sequence ID" value="NZ_JASBAN010000001.1"/>
</dbReference>
<protein>
    <recommendedName>
        <fullName evidence="3">LysR family transcriptional regulator</fullName>
    </recommendedName>
</protein>
<sequence>MLHQTIRKISLTEAGTLFYQGCDKILSDMDIIEQTITAQHVNPKRHLKINACCIVGHLDEQVLLEVR</sequence>
<evidence type="ECO:0008006" key="3">
    <source>
        <dbReference type="Google" id="ProtNLM"/>
    </source>
</evidence>
<evidence type="ECO:0000313" key="1">
    <source>
        <dbReference type="EMBL" id="MDI2112532.1"/>
    </source>
</evidence>
<dbReference type="EMBL" id="JASBAN010000001">
    <property type="protein sequence ID" value="MDI2112532.1"/>
    <property type="molecule type" value="Genomic_DNA"/>
</dbReference>
<name>A0ABT6Q6L6_9PROT</name>
<gene>
    <name evidence="1" type="ORF">QJV33_04365</name>
</gene>
<evidence type="ECO:0000313" key="2">
    <source>
        <dbReference type="Proteomes" id="UP001431775"/>
    </source>
</evidence>
<comment type="caution">
    <text evidence="1">The sequence shown here is derived from an EMBL/GenBank/DDBJ whole genome shotgun (WGS) entry which is preliminary data.</text>
</comment>
<proteinExistence type="predicted"/>
<accession>A0ABT6Q6L6</accession>
<dbReference type="Proteomes" id="UP001431775">
    <property type="component" value="Unassembled WGS sequence"/>
</dbReference>